<evidence type="ECO:0000313" key="2">
    <source>
        <dbReference type="EMBL" id="PLN75572.1"/>
    </source>
</evidence>
<gene>
    <name evidence="2" type="ORF">BDW42DRAFT_34855</name>
</gene>
<keyword evidence="1" id="KW-0812">Transmembrane</keyword>
<name>A0A2J5HFB6_9EURO</name>
<feature type="transmembrane region" description="Helical" evidence="1">
    <location>
        <begin position="180"/>
        <end position="199"/>
    </location>
</feature>
<keyword evidence="1" id="KW-1133">Transmembrane helix</keyword>
<reference evidence="3" key="1">
    <citation type="submission" date="2017-12" db="EMBL/GenBank/DDBJ databases">
        <authorList>
            <consortium name="DOE Joint Genome Institute"/>
            <person name="Mondo S.J."/>
            <person name="Kjaerbolling I."/>
            <person name="Vesth T.C."/>
            <person name="Frisvad J.C."/>
            <person name="Nybo J.L."/>
            <person name="Theobald S."/>
            <person name="Kuo A."/>
            <person name="Bowyer P."/>
            <person name="Matsuda Y."/>
            <person name="Lyhne E.K."/>
            <person name="Kogle M.E."/>
            <person name="Clum A."/>
            <person name="Lipzen A."/>
            <person name="Salamov A."/>
            <person name="Ngan C.Y."/>
            <person name="Daum C."/>
            <person name="Chiniquy J."/>
            <person name="Barry K."/>
            <person name="LaButti K."/>
            <person name="Haridas S."/>
            <person name="Simmons B.A."/>
            <person name="Magnuson J.K."/>
            <person name="Mortensen U.H."/>
            <person name="Larsen T.O."/>
            <person name="Grigoriev I.V."/>
            <person name="Baker S.E."/>
            <person name="Andersen M.R."/>
            <person name="Nordberg H.P."/>
            <person name="Cantor M.N."/>
            <person name="Hua S.X."/>
        </authorList>
    </citation>
    <scope>NUCLEOTIDE SEQUENCE [LARGE SCALE GENOMIC DNA]</scope>
    <source>
        <strain evidence="3">IBT 19404</strain>
    </source>
</reference>
<evidence type="ECO:0000256" key="1">
    <source>
        <dbReference type="SAM" id="Phobius"/>
    </source>
</evidence>
<accession>A0A2J5HFB6</accession>
<dbReference type="OrthoDB" id="3358048at2759"/>
<feature type="transmembrane region" description="Helical" evidence="1">
    <location>
        <begin position="102"/>
        <end position="122"/>
    </location>
</feature>
<protein>
    <submittedName>
        <fullName evidence="2">Uncharacterized protein</fullName>
    </submittedName>
</protein>
<dbReference type="AlphaFoldDB" id="A0A2J5HFB6"/>
<proteinExistence type="predicted"/>
<sequence>MALNVYIMAYPRLRKTFRYPDDSDGDEHGRAELDDEGWFHNLSDVYLPGVFNDRSTEQESVLDQLRTQIDQRNAEYSNMFAIVPLLSTILFLPQLLAGSSRVLELLLSLLGIASLITTAYIMKYMPLRKTDSRHTQATLKSETPRSIPESLFLANIIVSGLLSISYFFLQMDSSLNRRQITYVIPGVMLVIVFVVRRLMVSVNIEELEKLRYDYKGA</sequence>
<dbReference type="EMBL" id="KZ559644">
    <property type="protein sequence ID" value="PLN75572.1"/>
    <property type="molecule type" value="Genomic_DNA"/>
</dbReference>
<keyword evidence="3" id="KW-1185">Reference proteome</keyword>
<organism evidence="2 3">
    <name type="scientific">Aspergillus taichungensis</name>
    <dbReference type="NCBI Taxonomy" id="482145"/>
    <lineage>
        <taxon>Eukaryota</taxon>
        <taxon>Fungi</taxon>
        <taxon>Dikarya</taxon>
        <taxon>Ascomycota</taxon>
        <taxon>Pezizomycotina</taxon>
        <taxon>Eurotiomycetes</taxon>
        <taxon>Eurotiomycetidae</taxon>
        <taxon>Eurotiales</taxon>
        <taxon>Aspergillaceae</taxon>
        <taxon>Aspergillus</taxon>
        <taxon>Aspergillus subgen. Circumdati</taxon>
    </lineage>
</organism>
<keyword evidence="1" id="KW-0472">Membrane</keyword>
<evidence type="ECO:0000313" key="3">
    <source>
        <dbReference type="Proteomes" id="UP000235023"/>
    </source>
</evidence>
<dbReference type="Proteomes" id="UP000235023">
    <property type="component" value="Unassembled WGS sequence"/>
</dbReference>
<feature type="transmembrane region" description="Helical" evidence="1">
    <location>
        <begin position="76"/>
        <end position="96"/>
    </location>
</feature>
<feature type="transmembrane region" description="Helical" evidence="1">
    <location>
        <begin position="150"/>
        <end position="168"/>
    </location>
</feature>